<dbReference type="GO" id="GO:0032259">
    <property type="term" value="P:methylation"/>
    <property type="evidence" value="ECO:0007669"/>
    <property type="project" value="UniProtKB-KW"/>
</dbReference>
<name>A0A1D6KGM3_MAIZE</name>
<dbReference type="GO" id="GO:0008270">
    <property type="term" value="F:zinc ion binding"/>
    <property type="evidence" value="ECO:0007669"/>
    <property type="project" value="InterPro"/>
</dbReference>
<feature type="domain" description="Cobalamin-independent methionine synthase MetE N-terminal" evidence="13">
    <location>
        <begin position="3"/>
        <end position="317"/>
    </location>
</feature>
<evidence type="ECO:0000256" key="3">
    <source>
        <dbReference type="ARBA" id="ARBA00004681"/>
    </source>
</evidence>
<evidence type="ECO:0000256" key="5">
    <source>
        <dbReference type="ARBA" id="ARBA00012034"/>
    </source>
</evidence>
<proteinExistence type="inferred from homology"/>
<comment type="cofactor">
    <cofactor evidence="1">
        <name>Zn(2+)</name>
        <dbReference type="ChEBI" id="CHEBI:29105"/>
    </cofactor>
</comment>
<keyword evidence="9" id="KW-0479">Metal-binding</keyword>
<evidence type="ECO:0000256" key="8">
    <source>
        <dbReference type="ARBA" id="ARBA00022679"/>
    </source>
</evidence>
<evidence type="ECO:0000259" key="13">
    <source>
        <dbReference type="Pfam" id="PF08267"/>
    </source>
</evidence>
<evidence type="ECO:0000313" key="14">
    <source>
        <dbReference type="EMBL" id="ONM02230.1"/>
    </source>
</evidence>
<sequence length="409" mass="44208">MASHIVGYPRMGPKRELKFALESFWDGKSTAEDLEKVATDLRASIWKQMADAGIKYIPSNTFSYYDQVLDTTAMLGAVPERYSWTGGEIGFDTYFSMARGNATVPAMEMTKWFDTNYHFIVPELGPNTKFSYASHKAVNEYKEAKALGVDTVPVLVGPVSYLLLSKPAKGVEKGFPLLSLLSSILPVYKEVIAELKAAGASWIQFDEPTLVLDLDSDKLAAFSAAYAELESVLSGLNVLVETYFADVPAESYKTLTSLSSVTAYGFDLVRGTQTLGLVTSAGFPAGKYLFAGVVDGRNIWADDLATSLSTLQSLEAVVGKDKLVVSTSCSLMHTAVDLVNETKLDSEIKSWLAFAAQKVVEVDALAKALAGQKDEAYFAANAAAQASRKSSPRVTNEEVQKAVSTLPEA</sequence>
<evidence type="ECO:0000256" key="7">
    <source>
        <dbReference type="ARBA" id="ARBA00022605"/>
    </source>
</evidence>
<keyword evidence="6 14" id="KW-0489">Methyltransferase</keyword>
<evidence type="ECO:0000256" key="10">
    <source>
        <dbReference type="ARBA" id="ARBA00022833"/>
    </source>
</evidence>
<dbReference type="InterPro" id="IPR013215">
    <property type="entry name" value="Cbl-indep_Met_Synth_N"/>
</dbReference>
<dbReference type="FunFam" id="3.20.20.210:FF:000003">
    <property type="entry name" value="5-methyltetrahydropteroyltriglutamate--homocysteine methyltransferase"/>
    <property type="match status" value="1"/>
</dbReference>
<evidence type="ECO:0000256" key="12">
    <source>
        <dbReference type="SAM" id="MobiDB-lite"/>
    </source>
</evidence>
<keyword evidence="7" id="KW-0028">Amino-acid biosynthesis</keyword>
<accession>A0A1D6KGM3</accession>
<dbReference type="GO" id="GO:0009086">
    <property type="term" value="P:methionine biosynthetic process"/>
    <property type="evidence" value="ECO:0007669"/>
    <property type="project" value="UniProtKB-KW"/>
</dbReference>
<evidence type="ECO:0000256" key="4">
    <source>
        <dbReference type="ARBA" id="ARBA00009553"/>
    </source>
</evidence>
<evidence type="ECO:0000256" key="2">
    <source>
        <dbReference type="ARBA" id="ARBA00002777"/>
    </source>
</evidence>
<protein>
    <recommendedName>
        <fullName evidence="5">5-methyltetrahydropteroyltriglutamate--homocysteine S-methyltransferase</fullName>
        <ecNumber evidence="5">2.1.1.14</ecNumber>
    </recommendedName>
</protein>
<gene>
    <name evidence="14" type="ORF">ZEAMMB73_Zm00001d031128</name>
</gene>
<comment type="function">
    <text evidence="2">Catalyzes the transfer of a methyl group from 5-methyltetrahydrofolate to homocysteine resulting in methionine formation.</text>
</comment>
<comment type="pathway">
    <text evidence="3">Amino-acid biosynthesis; L-methionine biosynthesis via de novo pathway; L-methionine from L-homocysteine (MetE route): step 1/1.</text>
</comment>
<dbReference type="Pfam" id="PF08267">
    <property type="entry name" value="Meth_synt_1"/>
    <property type="match status" value="1"/>
</dbReference>
<keyword evidence="11" id="KW-0486">Methionine biosynthesis</keyword>
<evidence type="ECO:0000256" key="1">
    <source>
        <dbReference type="ARBA" id="ARBA00001947"/>
    </source>
</evidence>
<dbReference type="EC" id="2.1.1.14" evidence="5"/>
<dbReference type="AlphaFoldDB" id="A0A1D6KGM3"/>
<dbReference type="Gene3D" id="3.20.20.210">
    <property type="match status" value="1"/>
</dbReference>
<evidence type="ECO:0000256" key="6">
    <source>
        <dbReference type="ARBA" id="ARBA00022603"/>
    </source>
</evidence>
<dbReference type="GO" id="GO:0003871">
    <property type="term" value="F:5-methyltetrahydropteroyltriglutamate-homocysteine S-methyltransferase activity"/>
    <property type="evidence" value="ECO:0007669"/>
    <property type="project" value="UniProtKB-EC"/>
</dbReference>
<organism evidence="14">
    <name type="scientific">Zea mays</name>
    <name type="common">Maize</name>
    <dbReference type="NCBI Taxonomy" id="4577"/>
    <lineage>
        <taxon>Eukaryota</taxon>
        <taxon>Viridiplantae</taxon>
        <taxon>Streptophyta</taxon>
        <taxon>Embryophyta</taxon>
        <taxon>Tracheophyta</taxon>
        <taxon>Spermatophyta</taxon>
        <taxon>Magnoliopsida</taxon>
        <taxon>Liliopsida</taxon>
        <taxon>Poales</taxon>
        <taxon>Poaceae</taxon>
        <taxon>PACMAD clade</taxon>
        <taxon>Panicoideae</taxon>
        <taxon>Andropogonodae</taxon>
        <taxon>Andropogoneae</taxon>
        <taxon>Tripsacinae</taxon>
        <taxon>Zea</taxon>
    </lineage>
</organism>
<keyword evidence="8 14" id="KW-0808">Transferase</keyword>
<feature type="region of interest" description="Disordered" evidence="12">
    <location>
        <begin position="388"/>
        <end position="409"/>
    </location>
</feature>
<dbReference type="EMBL" id="CM007647">
    <property type="protein sequence ID" value="ONM02230.1"/>
    <property type="molecule type" value="Genomic_DNA"/>
</dbReference>
<dbReference type="SUPFAM" id="SSF51726">
    <property type="entry name" value="UROD/MetE-like"/>
    <property type="match status" value="1"/>
</dbReference>
<reference evidence="14" key="1">
    <citation type="submission" date="2015-12" db="EMBL/GenBank/DDBJ databases">
        <title>Update maize B73 reference genome by single molecule sequencing technologies.</title>
        <authorList>
            <consortium name="Maize Genome Sequencing Project"/>
            <person name="Ware D."/>
        </authorList>
    </citation>
    <scope>NUCLEOTIDE SEQUENCE [LARGE SCALE GENOMIC DNA]</scope>
    <source>
        <tissue evidence="14">Seedling</tissue>
    </source>
</reference>
<evidence type="ECO:0000256" key="11">
    <source>
        <dbReference type="ARBA" id="ARBA00023167"/>
    </source>
</evidence>
<dbReference type="InterPro" id="IPR038071">
    <property type="entry name" value="UROD/MetE-like_sf"/>
</dbReference>
<evidence type="ECO:0000256" key="9">
    <source>
        <dbReference type="ARBA" id="ARBA00022723"/>
    </source>
</evidence>
<keyword evidence="10" id="KW-0862">Zinc</keyword>
<dbReference type="PANTHER" id="PTHR30519">
    <property type="entry name" value="5-METHYLTETRAHYDROPTEROYLTRIGLUTAMATE--HOMOCYSTEINE METHYLTRANSFERASE"/>
    <property type="match status" value="1"/>
</dbReference>
<dbReference type="CDD" id="cd03312">
    <property type="entry name" value="CIMS_N_terminal_like"/>
    <property type="match status" value="1"/>
</dbReference>
<comment type="similarity">
    <text evidence="4">Belongs to the vitamin-B12 independent methionine synthase family.</text>
</comment>